<dbReference type="EMBL" id="QFGA01000001">
    <property type="protein sequence ID" value="TEB08312.1"/>
    <property type="molecule type" value="Genomic_DNA"/>
</dbReference>
<keyword evidence="3" id="KW-1185">Reference proteome</keyword>
<evidence type="ECO:0000313" key="2">
    <source>
        <dbReference type="EMBL" id="TEB08312.1"/>
    </source>
</evidence>
<dbReference type="InterPro" id="IPR036265">
    <property type="entry name" value="HIT-like_sf"/>
</dbReference>
<dbReference type="SUPFAM" id="SSF54197">
    <property type="entry name" value="HIT-like"/>
    <property type="match status" value="1"/>
</dbReference>
<comment type="caution">
    <text evidence="2">The sequence shown here is derived from an EMBL/GenBank/DDBJ whole genome shotgun (WGS) entry which is preliminary data.</text>
</comment>
<gene>
    <name evidence="2" type="ORF">Psch_01872</name>
</gene>
<keyword evidence="1" id="KW-0472">Membrane</keyword>
<dbReference type="Proteomes" id="UP000298324">
    <property type="component" value="Unassembled WGS sequence"/>
</dbReference>
<dbReference type="AlphaFoldDB" id="A0A4Y7RHY9"/>
<keyword evidence="1" id="KW-1133">Transmembrane helix</keyword>
<evidence type="ECO:0000313" key="3">
    <source>
        <dbReference type="Proteomes" id="UP000298324"/>
    </source>
</evidence>
<accession>A0A4Y7RHY9</accession>
<sequence length="235" mass="27385">MNKCSFCSEITMDEENNLFNTMVSQYINMSHRFLYKTKNWLLIPALGSFVAGYLLIITEKHFLSIGSVPTYLLLELECLLQTVDSLLKNIYKLSTIAFEHGAVTDENLGGCCVNHTHLHILPYNGDILPDIIDDGFEVRKIDSFYDLKMQYLSHKPYIFYQNNHGIKYIIEGKNIPSQYIRQILADKLGVLENWNWKEYIGIDYIVDTFNRLNSVDINSIYMEILNKYKGRLKAW</sequence>
<dbReference type="Gene3D" id="3.30.428.10">
    <property type="entry name" value="HIT-like"/>
    <property type="match status" value="1"/>
</dbReference>
<name>A0A4Y7RHY9_9FIRM</name>
<protein>
    <recommendedName>
        <fullName evidence="4">HIT domain protein</fullName>
    </recommendedName>
</protein>
<keyword evidence="1" id="KW-0812">Transmembrane</keyword>
<evidence type="ECO:0000256" key="1">
    <source>
        <dbReference type="SAM" id="Phobius"/>
    </source>
</evidence>
<evidence type="ECO:0008006" key="4">
    <source>
        <dbReference type="Google" id="ProtNLM"/>
    </source>
</evidence>
<feature type="transmembrane region" description="Helical" evidence="1">
    <location>
        <begin position="39"/>
        <end position="57"/>
    </location>
</feature>
<proteinExistence type="predicted"/>
<dbReference type="RefSeq" id="WP_190239959.1">
    <property type="nucleotide sequence ID" value="NZ_QFGA01000001.1"/>
</dbReference>
<organism evidence="2 3">
    <name type="scientific">Pelotomaculum schinkii</name>
    <dbReference type="NCBI Taxonomy" id="78350"/>
    <lineage>
        <taxon>Bacteria</taxon>
        <taxon>Bacillati</taxon>
        <taxon>Bacillota</taxon>
        <taxon>Clostridia</taxon>
        <taxon>Eubacteriales</taxon>
        <taxon>Desulfotomaculaceae</taxon>
        <taxon>Pelotomaculum</taxon>
    </lineage>
</organism>
<reference evidence="2 3" key="1">
    <citation type="journal article" date="2018" name="Environ. Microbiol.">
        <title>Novel energy conservation strategies and behaviour of Pelotomaculum schinkii driving syntrophic propionate catabolism.</title>
        <authorList>
            <person name="Hidalgo-Ahumada C.A.P."/>
            <person name="Nobu M.K."/>
            <person name="Narihiro T."/>
            <person name="Tamaki H."/>
            <person name="Liu W.T."/>
            <person name="Kamagata Y."/>
            <person name="Stams A.J.M."/>
            <person name="Imachi H."/>
            <person name="Sousa D.Z."/>
        </authorList>
    </citation>
    <scope>NUCLEOTIDE SEQUENCE [LARGE SCALE GENOMIC DNA]</scope>
    <source>
        <strain evidence="2 3">HH</strain>
    </source>
</reference>